<feature type="region of interest" description="Disordered" evidence="1">
    <location>
        <begin position="55"/>
        <end position="85"/>
    </location>
</feature>
<dbReference type="RefSeq" id="WP_153437212.1">
    <property type="nucleotide sequence ID" value="NZ_JACIGA010000010.1"/>
</dbReference>
<dbReference type="EMBL" id="WITC01000026">
    <property type="protein sequence ID" value="MQX14126.1"/>
    <property type="molecule type" value="Genomic_DNA"/>
</dbReference>
<feature type="transmembrane region" description="Helical" evidence="2">
    <location>
        <begin position="27"/>
        <end position="45"/>
    </location>
</feature>
<organism evidence="3 4">
    <name type="scientific">Sinorhizobium terangae</name>
    <dbReference type="NCBI Taxonomy" id="110322"/>
    <lineage>
        <taxon>Bacteria</taxon>
        <taxon>Pseudomonadati</taxon>
        <taxon>Pseudomonadota</taxon>
        <taxon>Alphaproteobacteria</taxon>
        <taxon>Hyphomicrobiales</taxon>
        <taxon>Rhizobiaceae</taxon>
        <taxon>Sinorhizobium/Ensifer group</taxon>
        <taxon>Sinorhizobium</taxon>
    </lineage>
</organism>
<dbReference type="AlphaFoldDB" id="A0A6N7L935"/>
<reference evidence="3 4" key="1">
    <citation type="journal article" date="2013" name="Genome Biol.">
        <title>Comparative genomics of the core and accessory genomes of 48 Sinorhizobium strains comprising five genospecies.</title>
        <authorList>
            <person name="Sugawara M."/>
            <person name="Epstein B."/>
            <person name="Badgley B.D."/>
            <person name="Unno T."/>
            <person name="Xu L."/>
            <person name="Reese J."/>
            <person name="Gyaneshwar P."/>
            <person name="Denny R."/>
            <person name="Mudge J."/>
            <person name="Bharti A.K."/>
            <person name="Farmer A.D."/>
            <person name="May G.D."/>
            <person name="Woodward J.E."/>
            <person name="Medigue C."/>
            <person name="Vallenet D."/>
            <person name="Lajus A."/>
            <person name="Rouy Z."/>
            <person name="Martinez-Vaz B."/>
            <person name="Tiffin P."/>
            <person name="Young N.D."/>
            <person name="Sadowsky M.J."/>
        </authorList>
    </citation>
    <scope>NUCLEOTIDE SEQUENCE [LARGE SCALE GENOMIC DNA]</scope>
    <source>
        <strain evidence="3 4">USDA4894</strain>
    </source>
</reference>
<keyword evidence="2" id="KW-0812">Transmembrane</keyword>
<name>A0A6N7L935_SINTE</name>
<evidence type="ECO:0000256" key="2">
    <source>
        <dbReference type="SAM" id="Phobius"/>
    </source>
</evidence>
<proteinExistence type="predicted"/>
<sequence>MIVEIWILCSIVTAVVAALRGGHSLRWLLIGCVLGPIGIIVALLMPSLKSRDRGVAESREDDAEEVAGSLLENETRTVSAKHDDE</sequence>
<keyword evidence="2" id="KW-0472">Membrane</keyword>
<protein>
    <submittedName>
        <fullName evidence="3">Uncharacterized protein</fullName>
    </submittedName>
</protein>
<keyword evidence="4" id="KW-1185">Reference proteome</keyword>
<gene>
    <name evidence="3" type="ORF">GHK62_04960</name>
</gene>
<dbReference type="OrthoDB" id="8283436at2"/>
<accession>A0A6N7L935</accession>
<evidence type="ECO:0000313" key="3">
    <source>
        <dbReference type="EMBL" id="MQX14126.1"/>
    </source>
</evidence>
<dbReference type="Proteomes" id="UP000439983">
    <property type="component" value="Unassembled WGS sequence"/>
</dbReference>
<evidence type="ECO:0000256" key="1">
    <source>
        <dbReference type="SAM" id="MobiDB-lite"/>
    </source>
</evidence>
<comment type="caution">
    <text evidence="3">The sequence shown here is derived from an EMBL/GenBank/DDBJ whole genome shotgun (WGS) entry which is preliminary data.</text>
</comment>
<keyword evidence="2" id="KW-1133">Transmembrane helix</keyword>
<evidence type="ECO:0000313" key="4">
    <source>
        <dbReference type="Proteomes" id="UP000439983"/>
    </source>
</evidence>